<dbReference type="InterPro" id="IPR036890">
    <property type="entry name" value="HATPase_C_sf"/>
</dbReference>
<evidence type="ECO:0000256" key="4">
    <source>
        <dbReference type="ARBA" id="ARBA00022679"/>
    </source>
</evidence>
<keyword evidence="8" id="KW-0902">Two-component regulatory system</keyword>
<reference evidence="11 12" key="1">
    <citation type="submission" date="2021-03" db="EMBL/GenBank/DDBJ databases">
        <title>Sequencing the genomes of 1000 actinobacteria strains.</title>
        <authorList>
            <person name="Klenk H.-P."/>
        </authorList>
    </citation>
    <scope>NUCLEOTIDE SEQUENCE [LARGE SCALE GENOMIC DNA]</scope>
    <source>
        <strain evidence="11 12">DSM 45510</strain>
    </source>
</reference>
<gene>
    <name evidence="11" type="ORF">JOM49_007396</name>
</gene>
<keyword evidence="9" id="KW-0472">Membrane</keyword>
<evidence type="ECO:0000256" key="8">
    <source>
        <dbReference type="ARBA" id="ARBA00023012"/>
    </source>
</evidence>
<dbReference type="Gene3D" id="1.20.5.1930">
    <property type="match status" value="1"/>
</dbReference>
<evidence type="ECO:0000313" key="11">
    <source>
        <dbReference type="EMBL" id="MBP2185870.1"/>
    </source>
</evidence>
<feature type="domain" description="Signal transduction histidine kinase subgroup 3 dimerisation and phosphoacceptor" evidence="10">
    <location>
        <begin position="189"/>
        <end position="255"/>
    </location>
</feature>
<evidence type="ECO:0000256" key="2">
    <source>
        <dbReference type="ARBA" id="ARBA00012438"/>
    </source>
</evidence>
<keyword evidence="5" id="KW-0547">Nucleotide-binding</keyword>
<keyword evidence="9" id="KW-0812">Transmembrane</keyword>
<dbReference type="EMBL" id="JAGGMS010000001">
    <property type="protein sequence ID" value="MBP2185870.1"/>
    <property type="molecule type" value="Genomic_DNA"/>
</dbReference>
<dbReference type="CDD" id="cd16917">
    <property type="entry name" value="HATPase_UhpB-NarQ-NarX-like"/>
    <property type="match status" value="1"/>
</dbReference>
<evidence type="ECO:0000256" key="3">
    <source>
        <dbReference type="ARBA" id="ARBA00022553"/>
    </source>
</evidence>
<accession>A0ABS4Q422</accession>
<dbReference type="PANTHER" id="PTHR24421:SF10">
    <property type="entry name" value="NITRATE_NITRITE SENSOR PROTEIN NARQ"/>
    <property type="match status" value="1"/>
</dbReference>
<dbReference type="Proteomes" id="UP000741013">
    <property type="component" value="Unassembled WGS sequence"/>
</dbReference>
<protein>
    <recommendedName>
        <fullName evidence="2">histidine kinase</fullName>
        <ecNumber evidence="2">2.7.13.3</ecNumber>
    </recommendedName>
</protein>
<comment type="caution">
    <text evidence="11">The sequence shown here is derived from an EMBL/GenBank/DDBJ whole genome shotgun (WGS) entry which is preliminary data.</text>
</comment>
<feature type="transmembrane region" description="Helical" evidence="9">
    <location>
        <begin position="110"/>
        <end position="129"/>
    </location>
</feature>
<dbReference type="EC" id="2.7.13.3" evidence="2"/>
<dbReference type="Gene3D" id="3.30.565.10">
    <property type="entry name" value="Histidine kinase-like ATPase, C-terminal domain"/>
    <property type="match status" value="1"/>
</dbReference>
<keyword evidence="3" id="KW-0597">Phosphoprotein</keyword>
<dbReference type="Pfam" id="PF07730">
    <property type="entry name" value="HisKA_3"/>
    <property type="match status" value="1"/>
</dbReference>
<evidence type="ECO:0000259" key="10">
    <source>
        <dbReference type="Pfam" id="PF07730"/>
    </source>
</evidence>
<feature type="transmembrane region" description="Helical" evidence="9">
    <location>
        <begin position="136"/>
        <end position="155"/>
    </location>
</feature>
<feature type="transmembrane region" description="Helical" evidence="9">
    <location>
        <begin position="67"/>
        <end position="90"/>
    </location>
</feature>
<dbReference type="SUPFAM" id="SSF55874">
    <property type="entry name" value="ATPase domain of HSP90 chaperone/DNA topoisomerase II/histidine kinase"/>
    <property type="match status" value="1"/>
</dbReference>
<keyword evidence="9" id="KW-1133">Transmembrane helix</keyword>
<feature type="transmembrane region" description="Helical" evidence="9">
    <location>
        <begin position="15"/>
        <end position="37"/>
    </location>
</feature>
<organism evidence="11 12">
    <name type="scientific">Amycolatopsis magusensis</name>
    <dbReference type="NCBI Taxonomy" id="882444"/>
    <lineage>
        <taxon>Bacteria</taxon>
        <taxon>Bacillati</taxon>
        <taxon>Actinomycetota</taxon>
        <taxon>Actinomycetes</taxon>
        <taxon>Pseudonocardiales</taxon>
        <taxon>Pseudonocardiaceae</taxon>
        <taxon>Amycolatopsis</taxon>
    </lineage>
</organism>
<evidence type="ECO:0000313" key="12">
    <source>
        <dbReference type="Proteomes" id="UP000741013"/>
    </source>
</evidence>
<evidence type="ECO:0000256" key="9">
    <source>
        <dbReference type="SAM" id="Phobius"/>
    </source>
</evidence>
<feature type="transmembrane region" description="Helical" evidence="9">
    <location>
        <begin position="43"/>
        <end position="60"/>
    </location>
</feature>
<dbReference type="GO" id="GO:0016301">
    <property type="term" value="F:kinase activity"/>
    <property type="evidence" value="ECO:0007669"/>
    <property type="project" value="UniProtKB-KW"/>
</dbReference>
<dbReference type="PANTHER" id="PTHR24421">
    <property type="entry name" value="NITRATE/NITRITE SENSOR PROTEIN NARX-RELATED"/>
    <property type="match status" value="1"/>
</dbReference>
<evidence type="ECO:0000256" key="6">
    <source>
        <dbReference type="ARBA" id="ARBA00022777"/>
    </source>
</evidence>
<evidence type="ECO:0000256" key="1">
    <source>
        <dbReference type="ARBA" id="ARBA00000085"/>
    </source>
</evidence>
<keyword evidence="7" id="KW-0067">ATP-binding</keyword>
<comment type="catalytic activity">
    <reaction evidence="1">
        <text>ATP + protein L-histidine = ADP + protein N-phospho-L-histidine.</text>
        <dbReference type="EC" id="2.7.13.3"/>
    </reaction>
</comment>
<evidence type="ECO:0000256" key="7">
    <source>
        <dbReference type="ARBA" id="ARBA00022840"/>
    </source>
</evidence>
<keyword evidence="12" id="KW-1185">Reference proteome</keyword>
<dbReference type="InterPro" id="IPR011712">
    <property type="entry name" value="Sig_transdc_His_kin_sub3_dim/P"/>
</dbReference>
<keyword evidence="4" id="KW-0808">Transferase</keyword>
<keyword evidence="6 11" id="KW-0418">Kinase</keyword>
<sequence length="393" mass="41964">MRLEYRRLPPFTQDVGIALLYFAGGSLLYFSGIYPIFGQPAHLIWTRFLLLALVCSLQLLRRRKPALALVLAAVPFGADIWLGMSAPILIAFSDHLYAATLYGSRRLSRTMIGLAATATTGAVVIALILAEDWRTAVLAAVAAVPFIITPVWWASNIRTHREIALRERANARQLARIAELDRNAAVAGERARMARDLHDVIAGHLSAIAIQSEAALSIADGADPDTMRKVLKSVRGNSVDALEEMRAMIGLLRSAGVGEDETTAPARLGELSKLVESARASGVAVTVANEIEPEVALPAAVDLTAYRITQEALTNAVKHAPGTSAAVRLRLDGKILTVEVTNELTTPGRCSDTGHGLLNMRERAQAIGGSFTAGPAEPGWRVFAALPIGGQSS</sequence>
<proteinExistence type="predicted"/>
<evidence type="ECO:0000256" key="5">
    <source>
        <dbReference type="ARBA" id="ARBA00022741"/>
    </source>
</evidence>
<dbReference type="InterPro" id="IPR050482">
    <property type="entry name" value="Sensor_HK_TwoCompSys"/>
</dbReference>
<name>A0ABS4Q422_9PSEU</name>